<gene>
    <name evidence="4" type="ORF">PCA31118_00010</name>
</gene>
<evidence type="ECO:0000259" key="2">
    <source>
        <dbReference type="Pfam" id="PF04984"/>
    </source>
</evidence>
<accession>A0A5E4ZHT9</accession>
<evidence type="ECO:0000259" key="3">
    <source>
        <dbReference type="Pfam" id="PF17482"/>
    </source>
</evidence>
<dbReference type="PIRSF" id="PIRSF007349">
    <property type="entry name" value="Tsp_L"/>
    <property type="match status" value="1"/>
</dbReference>
<dbReference type="Proteomes" id="UP000414136">
    <property type="component" value="Unassembled WGS sequence"/>
</dbReference>
<protein>
    <submittedName>
        <fullName evidence="4">Bacteriophage Mu tail sheath family protein</fullName>
    </submittedName>
</protein>
<sequence length="473" mass="49727">MASPNVSFDTIPSGLRKPGQYVEYNTRLAVRNLPTNEQTVLIVGQRLAGGATPALTPIDIFSGDQAASAFGAGSLAHRAAVAAIKANKYVTLTVIAVDDAAAGQPAKGTVEFAGTATADGAFALYVANDRVDVATYADDTAATIAARLVDTITQTEALPVTATLADAMVTITAKNKGEMGNAIKLDQLNRSAGVTATVTAMAGGLNDPDISPALDAVFGATYNIYVSCWNTQATLTKLRDHLKTISNAIEKRSAIGVVGTPDTLATGTTLAGALNAERITIGWLRGSVCLPTEIAAGYAAVIASETDPARPLNTLVIEGLDVTPVTMRPSRTEQEKALHNGVTPLEIGPGDTVQIVRSITTYTKNSTGADDPALLDLTTIRTLDYFRKAVVQRVALRFPRDKLSTRTPPKVRSEILDVAIKCEELEILENVDAHKGMLIVEKDSQDANTLNAAIPADIVNGLHIFAGRIDLIL</sequence>
<dbReference type="EMBL" id="CABPSQ010000001">
    <property type="protein sequence ID" value="VVE59773.1"/>
    <property type="molecule type" value="Genomic_DNA"/>
</dbReference>
<dbReference type="RefSeq" id="WP_150621885.1">
    <property type="nucleotide sequence ID" value="NZ_CABPSQ010000001.1"/>
</dbReference>
<dbReference type="InterPro" id="IPR007067">
    <property type="entry name" value="Tail_sheath"/>
</dbReference>
<comment type="similarity">
    <text evidence="1">Belongs to the myoviridae tail sheath protein family.</text>
</comment>
<feature type="domain" description="Tail sheath protein C-terminal" evidence="3">
    <location>
        <begin position="370"/>
        <end position="471"/>
    </location>
</feature>
<keyword evidence="5" id="KW-1185">Reference proteome</keyword>
<dbReference type="InterPro" id="IPR035089">
    <property type="entry name" value="Phage_sheath_subtilisin"/>
</dbReference>
<dbReference type="AlphaFoldDB" id="A0A5E4ZHT9"/>
<evidence type="ECO:0000256" key="1">
    <source>
        <dbReference type="ARBA" id="ARBA00008005"/>
    </source>
</evidence>
<name>A0A5E4ZHT9_9BURK</name>
<organism evidence="4 5">
    <name type="scientific">Pandoraea captiosa</name>
    <dbReference type="NCBI Taxonomy" id="2508302"/>
    <lineage>
        <taxon>Bacteria</taxon>
        <taxon>Pseudomonadati</taxon>
        <taxon>Pseudomonadota</taxon>
        <taxon>Betaproteobacteria</taxon>
        <taxon>Burkholderiales</taxon>
        <taxon>Burkholderiaceae</taxon>
        <taxon>Pandoraea</taxon>
    </lineage>
</organism>
<dbReference type="OrthoDB" id="5442644at2"/>
<reference evidence="4 5" key="1">
    <citation type="submission" date="2019-08" db="EMBL/GenBank/DDBJ databases">
        <authorList>
            <person name="Peeters C."/>
        </authorList>
    </citation>
    <scope>NUCLEOTIDE SEQUENCE [LARGE SCALE GENOMIC DNA]</scope>
    <source>
        <strain evidence="4 5">LMG 31118</strain>
    </source>
</reference>
<evidence type="ECO:0000313" key="4">
    <source>
        <dbReference type="EMBL" id="VVE59773.1"/>
    </source>
</evidence>
<dbReference type="Pfam" id="PF04984">
    <property type="entry name" value="Phage_sheath_1"/>
    <property type="match status" value="1"/>
</dbReference>
<evidence type="ECO:0000313" key="5">
    <source>
        <dbReference type="Proteomes" id="UP000414136"/>
    </source>
</evidence>
<feature type="domain" description="Tail sheath protein subtilisin-like" evidence="2">
    <location>
        <begin position="205"/>
        <end position="361"/>
    </location>
</feature>
<dbReference type="InterPro" id="IPR020287">
    <property type="entry name" value="Tail_sheath_C"/>
</dbReference>
<proteinExistence type="inferred from homology"/>
<dbReference type="Pfam" id="PF17482">
    <property type="entry name" value="Phage_sheath_1C"/>
    <property type="match status" value="1"/>
</dbReference>